<evidence type="ECO:0000256" key="1">
    <source>
        <dbReference type="SAM" id="Phobius"/>
    </source>
</evidence>
<feature type="transmembrane region" description="Helical" evidence="1">
    <location>
        <begin position="123"/>
        <end position="143"/>
    </location>
</feature>
<comment type="caution">
    <text evidence="2">The sequence shown here is derived from an EMBL/GenBank/DDBJ whole genome shotgun (WGS) entry which is preliminary data.</text>
</comment>
<keyword evidence="1" id="KW-1133">Transmembrane helix</keyword>
<dbReference type="AlphaFoldDB" id="A0A8J7VZH3"/>
<keyword evidence="3" id="KW-1185">Reference proteome</keyword>
<protein>
    <submittedName>
        <fullName evidence="2">DUF401 family protein</fullName>
    </submittedName>
</protein>
<feature type="transmembrane region" description="Helical" evidence="1">
    <location>
        <begin position="45"/>
        <end position="71"/>
    </location>
</feature>
<keyword evidence="1" id="KW-0812">Transmembrane</keyword>
<reference evidence="2" key="1">
    <citation type="submission" date="2021-04" db="EMBL/GenBank/DDBJ databases">
        <title>Sinoanaerobacter chloroacetimidivorans sp. nov., an obligate anaerobic bacterium isolated from anaerobic sludge.</title>
        <authorList>
            <person name="Bao Y."/>
        </authorList>
    </citation>
    <scope>NUCLEOTIDE SEQUENCE</scope>
    <source>
        <strain evidence="2">BAD-6</strain>
    </source>
</reference>
<sequence length="144" mass="15840">MIKTAFEPRVIIGVVLIYIFKNLLEYTGAIESLPSLFMGLPIPQFLIFAIIFFVGSLIGGANMIHVIGIPLAYVAMPNGGMPLLVLLCCCSYIAMQVTPTHVCLEIVVAHFGITMGEQVKKTLPVLAIFFIMAVAYYLILRLFI</sequence>
<organism evidence="2 3">
    <name type="scientific">Sinanaerobacter chloroacetimidivorans</name>
    <dbReference type="NCBI Taxonomy" id="2818044"/>
    <lineage>
        <taxon>Bacteria</taxon>
        <taxon>Bacillati</taxon>
        <taxon>Bacillota</taxon>
        <taxon>Clostridia</taxon>
        <taxon>Peptostreptococcales</taxon>
        <taxon>Anaerovoracaceae</taxon>
        <taxon>Sinanaerobacter</taxon>
    </lineage>
</organism>
<evidence type="ECO:0000313" key="2">
    <source>
        <dbReference type="EMBL" id="MBR0596478.1"/>
    </source>
</evidence>
<proteinExistence type="predicted"/>
<dbReference type="EMBL" id="JAGSND010000001">
    <property type="protein sequence ID" value="MBR0596478.1"/>
    <property type="molecule type" value="Genomic_DNA"/>
</dbReference>
<accession>A0A8J7VZH3</accession>
<feature type="transmembrane region" description="Helical" evidence="1">
    <location>
        <begin position="83"/>
        <end position="111"/>
    </location>
</feature>
<name>A0A8J7VZH3_9FIRM</name>
<evidence type="ECO:0000313" key="3">
    <source>
        <dbReference type="Proteomes" id="UP000675664"/>
    </source>
</evidence>
<gene>
    <name evidence="2" type="ORF">KCX82_01195</name>
</gene>
<dbReference type="InterPro" id="IPR007294">
    <property type="entry name" value="DUF401"/>
</dbReference>
<dbReference type="Pfam" id="PF04165">
    <property type="entry name" value="DUF401"/>
    <property type="match status" value="1"/>
</dbReference>
<keyword evidence="1" id="KW-0472">Membrane</keyword>
<reference evidence="2" key="2">
    <citation type="submission" date="2021-04" db="EMBL/GenBank/DDBJ databases">
        <authorList>
            <person name="Liu J."/>
        </authorList>
    </citation>
    <scope>NUCLEOTIDE SEQUENCE</scope>
    <source>
        <strain evidence="2">BAD-6</strain>
    </source>
</reference>
<feature type="transmembrane region" description="Helical" evidence="1">
    <location>
        <begin position="6"/>
        <end position="24"/>
    </location>
</feature>
<dbReference type="Proteomes" id="UP000675664">
    <property type="component" value="Unassembled WGS sequence"/>
</dbReference>